<keyword evidence="2" id="KW-1185">Reference proteome</keyword>
<accession>A8MFT6</accession>
<dbReference type="Proteomes" id="UP000000269">
    <property type="component" value="Chromosome"/>
</dbReference>
<dbReference type="EMBL" id="CP000853">
    <property type="protein sequence ID" value="ABW17725.1"/>
    <property type="molecule type" value="Genomic_DNA"/>
</dbReference>
<dbReference type="AlphaFoldDB" id="A8MFT6"/>
<dbReference type="KEGG" id="aoe:Clos_0159"/>
<evidence type="ECO:0000313" key="1">
    <source>
        <dbReference type="EMBL" id="ABW17725.1"/>
    </source>
</evidence>
<evidence type="ECO:0000313" key="2">
    <source>
        <dbReference type="Proteomes" id="UP000000269"/>
    </source>
</evidence>
<name>A8MFT6_ALKOO</name>
<sequence>MRNIKITIILVIIILSNGCSLSMSNMEKLNSIDSPIEIYVENDYGSSWSHVGLYSTFLDDHSSKLYILKEDKIFFVVEDYNYWEPILSPDGEHFLAIDFQRLNQNEKYIFYLFNTKTREKEFFTEVDFYQEFDNQPSLSSIIWNEEGIYALSKTFGEDNKLISSNLIMLDRSSDIEVIWENPPFSSIEDIVNNWVLYYTGEDYIAHNILTKESIVYEIFQKTINGLHDYRNLKFLQAPMKLVGSKIYNYNEYYTFIYSHEEGNITRISDGQFIGFSTSGFAYKKYTGNENKHIIYIKPFDFK</sequence>
<proteinExistence type="predicted"/>
<reference evidence="2" key="1">
    <citation type="submission" date="2007-10" db="EMBL/GenBank/DDBJ databases">
        <title>Complete genome of Alkaliphilus oremlandii OhILAs.</title>
        <authorList>
            <person name="Copeland A."/>
            <person name="Lucas S."/>
            <person name="Lapidus A."/>
            <person name="Barry K."/>
            <person name="Detter J.C."/>
            <person name="Glavina del Rio T."/>
            <person name="Hammon N."/>
            <person name="Israni S."/>
            <person name="Dalin E."/>
            <person name="Tice H."/>
            <person name="Pitluck S."/>
            <person name="Chain P."/>
            <person name="Malfatti S."/>
            <person name="Shin M."/>
            <person name="Vergez L."/>
            <person name="Schmutz J."/>
            <person name="Larimer F."/>
            <person name="Land M."/>
            <person name="Hauser L."/>
            <person name="Kyrpides N."/>
            <person name="Mikhailova N."/>
            <person name="Stolz J.F."/>
            <person name="Dawson A."/>
            <person name="Fisher E."/>
            <person name="Crable B."/>
            <person name="Perera E."/>
            <person name="Lisak J."/>
            <person name="Ranganathan M."/>
            <person name="Basu P."/>
            <person name="Richardson P."/>
        </authorList>
    </citation>
    <scope>NUCLEOTIDE SEQUENCE [LARGE SCALE GENOMIC DNA]</scope>
    <source>
        <strain evidence="2">OhILAs</strain>
    </source>
</reference>
<dbReference type="RefSeq" id="WP_012158040.1">
    <property type="nucleotide sequence ID" value="NC_009922.1"/>
</dbReference>
<gene>
    <name evidence="1" type="ordered locus">Clos_0159</name>
</gene>
<organism evidence="1 2">
    <name type="scientific">Alkaliphilus oremlandii (strain OhILAs)</name>
    <name type="common">Clostridium oremlandii (strain OhILAs)</name>
    <dbReference type="NCBI Taxonomy" id="350688"/>
    <lineage>
        <taxon>Bacteria</taxon>
        <taxon>Bacillati</taxon>
        <taxon>Bacillota</taxon>
        <taxon>Clostridia</taxon>
        <taxon>Peptostreptococcales</taxon>
        <taxon>Natronincolaceae</taxon>
        <taxon>Alkaliphilus</taxon>
    </lineage>
</organism>
<dbReference type="HOGENOM" id="CLU_920210_0_0_9"/>
<protein>
    <submittedName>
        <fullName evidence="1">Uncharacterized protein</fullName>
    </submittedName>
</protein>